<dbReference type="Gene3D" id="3.90.110.10">
    <property type="entry name" value="Lactate dehydrogenase/glycoside hydrolase, family 4, C-terminal"/>
    <property type="match status" value="1"/>
</dbReference>
<dbReference type="EC" id="1.1.1.27" evidence="3 7"/>
<dbReference type="Gene3D" id="3.40.50.720">
    <property type="entry name" value="NAD(P)-binding Rossmann-like Domain"/>
    <property type="match status" value="1"/>
</dbReference>
<evidence type="ECO:0000313" key="13">
    <source>
        <dbReference type="Proteomes" id="UP000754750"/>
    </source>
</evidence>
<evidence type="ECO:0000256" key="3">
    <source>
        <dbReference type="ARBA" id="ARBA00012967"/>
    </source>
</evidence>
<feature type="binding site" evidence="7">
    <location>
        <position position="171"/>
    </location>
    <ligand>
        <name>beta-D-fructose 1,6-bisphosphate</name>
        <dbReference type="ChEBI" id="CHEBI:32966"/>
        <note>allosteric activator</note>
    </ligand>
</feature>
<feature type="binding site" evidence="7">
    <location>
        <position position="156"/>
    </location>
    <ligand>
        <name>beta-D-fructose 1,6-bisphosphate</name>
        <dbReference type="ChEBI" id="CHEBI:32966"/>
        <note>allosteric activator</note>
    </ligand>
</feature>
<evidence type="ECO:0000256" key="6">
    <source>
        <dbReference type="ARBA" id="ARBA00049258"/>
    </source>
</evidence>
<feature type="binding site" evidence="7">
    <location>
        <position position="68"/>
    </location>
    <ligand>
        <name>NAD(+)</name>
        <dbReference type="ChEBI" id="CHEBI:57540"/>
    </ligand>
</feature>
<feature type="binding site" evidence="9">
    <location>
        <position position="98"/>
    </location>
    <ligand>
        <name>NAD(+)</name>
        <dbReference type="ChEBI" id="CHEBI:57540"/>
    </ligand>
</feature>
<reference evidence="12" key="1">
    <citation type="submission" date="2019-04" db="EMBL/GenBank/DDBJ databases">
        <title>Evolution of Biomass-Degrading Anaerobic Consortia Revealed by Metagenomics.</title>
        <authorList>
            <person name="Peng X."/>
        </authorList>
    </citation>
    <scope>NUCLEOTIDE SEQUENCE</scope>
    <source>
        <strain evidence="12">SIG551</strain>
    </source>
</reference>
<keyword evidence="7" id="KW-0021">Allosteric enzyme</keyword>
<dbReference type="NCBIfam" id="NF000824">
    <property type="entry name" value="PRK00066.1"/>
    <property type="match status" value="1"/>
</dbReference>
<dbReference type="GO" id="GO:0004459">
    <property type="term" value="F:L-lactate dehydrogenase (NAD+) activity"/>
    <property type="evidence" value="ECO:0007669"/>
    <property type="project" value="UniProtKB-UniRule"/>
</dbReference>
<evidence type="ECO:0000256" key="8">
    <source>
        <dbReference type="PIRSR" id="PIRSR000102-1"/>
    </source>
</evidence>
<evidence type="ECO:0000259" key="10">
    <source>
        <dbReference type="Pfam" id="PF00056"/>
    </source>
</evidence>
<dbReference type="SUPFAM" id="SSF56327">
    <property type="entry name" value="LDH C-terminal domain-like"/>
    <property type="match status" value="1"/>
</dbReference>
<evidence type="ECO:0000256" key="5">
    <source>
        <dbReference type="ARBA" id="ARBA00023027"/>
    </source>
</evidence>
<feature type="domain" description="Lactate/malate dehydrogenase C-terminal" evidence="11">
    <location>
        <begin position="148"/>
        <end position="310"/>
    </location>
</feature>
<evidence type="ECO:0000256" key="7">
    <source>
        <dbReference type="HAMAP-Rule" id="MF_00488"/>
    </source>
</evidence>
<feature type="binding site" evidence="7">
    <location>
        <begin position="121"/>
        <end position="123"/>
    </location>
    <ligand>
        <name>NAD(+)</name>
        <dbReference type="ChEBI" id="CHEBI:57540"/>
    </ligand>
</feature>
<dbReference type="Pfam" id="PF02866">
    <property type="entry name" value="Ldh_1_C"/>
    <property type="match status" value="1"/>
</dbReference>
<comment type="similarity">
    <text evidence="2 7">Belongs to the LDH/MDH superfamily. LDH family.</text>
</comment>
<feature type="binding site" evidence="7">
    <location>
        <begin position="151"/>
        <end position="154"/>
    </location>
    <ligand>
        <name>substrate</name>
    </ligand>
</feature>
<organism evidence="12 13">
    <name type="scientific">Faecalispora sporosphaeroides</name>
    <dbReference type="NCBI Taxonomy" id="1549"/>
    <lineage>
        <taxon>Bacteria</taxon>
        <taxon>Bacillati</taxon>
        <taxon>Bacillota</taxon>
        <taxon>Clostridia</taxon>
        <taxon>Eubacteriales</taxon>
        <taxon>Oscillospiraceae</taxon>
        <taxon>Faecalispora</taxon>
    </lineage>
</organism>
<feature type="binding site" evidence="7">
    <location>
        <position position="104"/>
    </location>
    <ligand>
        <name>NAD(+)</name>
        <dbReference type="ChEBI" id="CHEBI:57540"/>
    </ligand>
</feature>
<feature type="binding site" evidence="7">
    <location>
        <position position="91"/>
    </location>
    <ligand>
        <name>substrate</name>
    </ligand>
</feature>
<dbReference type="SUPFAM" id="SSF51735">
    <property type="entry name" value="NAD(P)-binding Rossmann-fold domains"/>
    <property type="match status" value="1"/>
</dbReference>
<dbReference type="EMBL" id="SVNY01000001">
    <property type="protein sequence ID" value="MBE6832302.1"/>
    <property type="molecule type" value="Genomic_DNA"/>
</dbReference>
<dbReference type="Proteomes" id="UP000754750">
    <property type="component" value="Unassembled WGS sequence"/>
</dbReference>
<accession>A0A928KVR5</accession>
<dbReference type="HAMAP" id="MF_00488">
    <property type="entry name" value="Lactate_dehydrog"/>
    <property type="match status" value="1"/>
</dbReference>
<feature type="binding site" evidence="7 9">
    <location>
        <position position="37"/>
    </location>
    <ligand>
        <name>NAD(+)</name>
        <dbReference type="ChEBI" id="CHEBI:57540"/>
    </ligand>
</feature>
<dbReference type="InterPro" id="IPR011304">
    <property type="entry name" value="L-lactate_DH"/>
</dbReference>
<feature type="binding site" evidence="7">
    <location>
        <position position="233"/>
    </location>
    <ligand>
        <name>substrate</name>
    </ligand>
</feature>
<comment type="function">
    <text evidence="7">Catalyzes the conversion of lactate to pyruvate.</text>
</comment>
<comment type="subunit">
    <text evidence="7">Homotetramer.</text>
</comment>
<dbReference type="PRINTS" id="PR00086">
    <property type="entry name" value="LLDHDRGNASE"/>
</dbReference>
<name>A0A928KVR5_9FIRM</name>
<comment type="activity regulation">
    <text evidence="7">Allosterically activated by fructose 1,6-bisphosphate (FBP).</text>
</comment>
<evidence type="ECO:0000256" key="1">
    <source>
        <dbReference type="ARBA" id="ARBA00004843"/>
    </source>
</evidence>
<feature type="active site" description="Proton acceptor" evidence="7 8">
    <location>
        <position position="178"/>
    </location>
</feature>
<feature type="binding site" evidence="7">
    <location>
        <begin position="82"/>
        <end position="83"/>
    </location>
    <ligand>
        <name>NAD(+)</name>
        <dbReference type="ChEBI" id="CHEBI:57540"/>
    </ligand>
</feature>
<dbReference type="PANTHER" id="PTHR43128">
    <property type="entry name" value="L-2-HYDROXYCARBOXYLATE DEHYDROGENASE (NAD(P)(+))"/>
    <property type="match status" value="1"/>
</dbReference>
<sequence>MKNDIRKIVLIGTGFVGMSFAYALLNQTACDELVLIDIDTRRAEGEAMDLNHGVAFSGSHMKIYAGTYSDCRDADIVAICAGVAQRPGETRIDLLQRNTEVFRSVIGPVVDSGFGGIFLIATNPVDIMAHVTQKLSGFNPRRVIGSGTTLDSARLRYLLGSYLRTDPRNVHAYVMGEHGDSEFVPWSQAMVGTKPVLKIVEESPGKFSLEDLQNIGEEVKNAAQKIIAAKKSTYYGIGMSMVRIAKAIFGDENSILTVSTLLRGEYGESDVYIGVPCFVNREGVAGILEVSLTEEELEKFKLSAAVLKDAFGGIRFEK</sequence>
<dbReference type="Pfam" id="PF00056">
    <property type="entry name" value="Ldh_1_N"/>
    <property type="match status" value="1"/>
</dbReference>
<dbReference type="PROSITE" id="PS00064">
    <property type="entry name" value="L_LDH"/>
    <property type="match status" value="1"/>
</dbReference>
<evidence type="ECO:0000259" key="11">
    <source>
        <dbReference type="Pfam" id="PF02866"/>
    </source>
</evidence>
<dbReference type="InterPro" id="IPR036291">
    <property type="entry name" value="NAD(P)-bd_dom_sf"/>
</dbReference>
<evidence type="ECO:0000256" key="9">
    <source>
        <dbReference type="PIRSR" id="PIRSR000102-3"/>
    </source>
</evidence>
<dbReference type="GO" id="GO:0005737">
    <property type="term" value="C:cytoplasm"/>
    <property type="evidence" value="ECO:0007669"/>
    <property type="project" value="UniProtKB-SubCell"/>
</dbReference>
<dbReference type="FunFam" id="3.40.50.720:FF:000018">
    <property type="entry name" value="Malate dehydrogenase"/>
    <property type="match status" value="1"/>
</dbReference>
<dbReference type="RefSeq" id="WP_326839816.1">
    <property type="nucleotide sequence ID" value="NZ_SVNY01000001.1"/>
</dbReference>
<comment type="catalytic activity">
    <reaction evidence="6 7">
        <text>(S)-lactate + NAD(+) = pyruvate + NADH + H(+)</text>
        <dbReference type="Rhea" id="RHEA:23444"/>
        <dbReference type="ChEBI" id="CHEBI:15361"/>
        <dbReference type="ChEBI" id="CHEBI:15378"/>
        <dbReference type="ChEBI" id="CHEBI:16651"/>
        <dbReference type="ChEBI" id="CHEBI:57540"/>
        <dbReference type="ChEBI" id="CHEBI:57945"/>
        <dbReference type="EC" id="1.1.1.27"/>
    </reaction>
</comment>
<feature type="binding site" evidence="7">
    <location>
        <position position="85"/>
    </location>
    <ligand>
        <name>substrate</name>
    </ligand>
</feature>
<feature type="binding site" evidence="7">
    <location>
        <position position="16"/>
    </location>
    <ligand>
        <name>NAD(+)</name>
        <dbReference type="ChEBI" id="CHEBI:57540"/>
    </ligand>
</feature>
<dbReference type="InterPro" id="IPR018177">
    <property type="entry name" value="L-lactate_DH_AS"/>
</dbReference>
<dbReference type="InterPro" id="IPR022383">
    <property type="entry name" value="Lactate/malate_DH_C"/>
</dbReference>
<gene>
    <name evidence="7" type="primary">ldh</name>
    <name evidence="12" type="ORF">E7512_01745</name>
</gene>
<evidence type="ECO:0000313" key="12">
    <source>
        <dbReference type="EMBL" id="MBE6832302.1"/>
    </source>
</evidence>
<dbReference type="InterPro" id="IPR001557">
    <property type="entry name" value="L-lactate/malate_DH"/>
</dbReference>
<feature type="domain" description="Lactate/malate dehydrogenase N-terminal" evidence="10">
    <location>
        <begin position="7"/>
        <end position="145"/>
    </location>
</feature>
<feature type="binding site" evidence="9">
    <location>
        <begin position="12"/>
        <end position="17"/>
    </location>
    <ligand>
        <name>NAD(+)</name>
        <dbReference type="ChEBI" id="CHEBI:57540"/>
    </ligand>
</feature>
<keyword evidence="7" id="KW-0963">Cytoplasm</keyword>
<comment type="caution">
    <text evidence="7">Lacks conserved residue(s) required for the propagation of feature annotation.</text>
</comment>
<dbReference type="CDD" id="cd05291">
    <property type="entry name" value="HicDH_like"/>
    <property type="match status" value="1"/>
</dbReference>
<feature type="binding site" evidence="7">
    <location>
        <begin position="123"/>
        <end position="126"/>
    </location>
    <ligand>
        <name>substrate</name>
    </ligand>
</feature>
<protein>
    <recommendedName>
        <fullName evidence="3 7">L-lactate dehydrogenase</fullName>
        <shortName evidence="7">L-LDH</shortName>
        <ecNumber evidence="3 7">1.1.1.27</ecNumber>
    </recommendedName>
</protein>
<dbReference type="InterPro" id="IPR015955">
    <property type="entry name" value="Lactate_DH/Glyco_Ohase_4_C"/>
</dbReference>
<dbReference type="PANTHER" id="PTHR43128:SF16">
    <property type="entry name" value="L-LACTATE DEHYDROGENASE"/>
    <property type="match status" value="1"/>
</dbReference>
<comment type="pathway">
    <text evidence="1 7">Fermentation; pyruvate fermentation to lactate; (S)-lactate from pyruvate: step 1/1.</text>
</comment>
<dbReference type="NCBIfam" id="TIGR01771">
    <property type="entry name" value="L-LDH-NAD"/>
    <property type="match status" value="1"/>
</dbReference>
<comment type="caution">
    <text evidence="12">The sequence shown here is derived from an EMBL/GenBank/DDBJ whole genome shotgun (WGS) entry which is preliminary data.</text>
</comment>
<evidence type="ECO:0000256" key="2">
    <source>
        <dbReference type="ARBA" id="ARBA00006054"/>
    </source>
</evidence>
<dbReference type="PIRSF" id="PIRSF000102">
    <property type="entry name" value="Lac_mal_DH"/>
    <property type="match status" value="1"/>
</dbReference>
<keyword evidence="4 7" id="KW-0560">Oxidoreductase</keyword>
<proteinExistence type="inferred from homology"/>
<comment type="subcellular location">
    <subcellularLocation>
        <location evidence="7">Cytoplasm</location>
    </subcellularLocation>
</comment>
<keyword evidence="5 7" id="KW-0520">NAD</keyword>
<dbReference type="AlphaFoldDB" id="A0A928KVR5"/>
<feature type="binding site" evidence="7">
    <location>
        <position position="146"/>
    </location>
    <ligand>
        <name>NAD(+)</name>
        <dbReference type="ChEBI" id="CHEBI:57540"/>
    </ligand>
</feature>
<evidence type="ECO:0000256" key="4">
    <source>
        <dbReference type="ARBA" id="ARBA00023002"/>
    </source>
</evidence>
<feature type="binding site" evidence="7">
    <location>
        <position position="42"/>
    </location>
    <ligand>
        <name>NAD(+)</name>
        <dbReference type="ChEBI" id="CHEBI:57540"/>
    </ligand>
</feature>
<dbReference type="GO" id="GO:0006096">
    <property type="term" value="P:glycolytic process"/>
    <property type="evidence" value="ECO:0007669"/>
    <property type="project" value="UniProtKB-UniRule"/>
</dbReference>
<dbReference type="GO" id="GO:0006089">
    <property type="term" value="P:lactate metabolic process"/>
    <property type="evidence" value="ECO:0007669"/>
    <property type="project" value="TreeGrafter"/>
</dbReference>
<dbReference type="InterPro" id="IPR001236">
    <property type="entry name" value="Lactate/malate_DH_N"/>
</dbReference>